<evidence type="ECO:0000313" key="6">
    <source>
        <dbReference type="EMBL" id="BAT59446.1"/>
    </source>
</evidence>
<dbReference type="EMBL" id="AP014946">
    <property type="protein sequence ID" value="BAT59446.1"/>
    <property type="molecule type" value="Genomic_DNA"/>
</dbReference>
<keyword evidence="7" id="KW-1185">Reference proteome</keyword>
<dbReference type="KEGG" id="vgo:GJW-30_1_01979"/>
<dbReference type="Gene3D" id="1.10.10.10">
    <property type="entry name" value="Winged helix-like DNA-binding domain superfamily/Winged helix DNA-binding domain"/>
    <property type="match status" value="1"/>
</dbReference>
<feature type="domain" description="IclR-ED" evidence="5">
    <location>
        <begin position="79"/>
        <end position="261"/>
    </location>
</feature>
<protein>
    <submittedName>
        <fullName evidence="6">HTH-type transcriptional regulator SrpS</fullName>
    </submittedName>
</protein>
<dbReference type="PROSITE" id="PS51077">
    <property type="entry name" value="HTH_ICLR"/>
    <property type="match status" value="1"/>
</dbReference>
<dbReference type="InterPro" id="IPR005471">
    <property type="entry name" value="Tscrpt_reg_IclR_N"/>
</dbReference>
<dbReference type="PROSITE" id="PS51078">
    <property type="entry name" value="ICLR_ED"/>
    <property type="match status" value="1"/>
</dbReference>
<dbReference type="PANTHER" id="PTHR30136:SF35">
    <property type="entry name" value="HTH-TYPE TRANSCRIPTIONAL REGULATOR RV1719"/>
    <property type="match status" value="1"/>
</dbReference>
<dbReference type="GO" id="GO:0045892">
    <property type="term" value="P:negative regulation of DNA-templated transcription"/>
    <property type="evidence" value="ECO:0007669"/>
    <property type="project" value="TreeGrafter"/>
</dbReference>
<dbReference type="SUPFAM" id="SSF55781">
    <property type="entry name" value="GAF domain-like"/>
    <property type="match status" value="1"/>
</dbReference>
<proteinExistence type="predicted"/>
<reference evidence="6 7" key="1">
    <citation type="submission" date="2015-08" db="EMBL/GenBank/DDBJ databases">
        <title>Investigation of the bacterial diversity of lava forest soil.</title>
        <authorList>
            <person name="Lee J.S."/>
        </authorList>
    </citation>
    <scope>NUCLEOTIDE SEQUENCE [LARGE SCALE GENOMIC DNA]</scope>
    <source>
        <strain evidence="6 7">GJW-30</strain>
    </source>
</reference>
<dbReference type="SMART" id="SM00346">
    <property type="entry name" value="HTH_ICLR"/>
    <property type="match status" value="1"/>
</dbReference>
<dbReference type="Gene3D" id="3.30.450.40">
    <property type="match status" value="1"/>
</dbReference>
<dbReference type="SUPFAM" id="SSF46785">
    <property type="entry name" value="Winged helix' DNA-binding domain"/>
    <property type="match status" value="1"/>
</dbReference>
<dbReference type="InterPro" id="IPR014757">
    <property type="entry name" value="Tscrpt_reg_IclR_C"/>
</dbReference>
<evidence type="ECO:0000259" key="5">
    <source>
        <dbReference type="PROSITE" id="PS51078"/>
    </source>
</evidence>
<dbReference type="Pfam" id="PF01614">
    <property type="entry name" value="IclR_C"/>
    <property type="match status" value="1"/>
</dbReference>
<dbReference type="InterPro" id="IPR036388">
    <property type="entry name" value="WH-like_DNA-bd_sf"/>
</dbReference>
<name>A0A0S3PU04_9BRAD</name>
<dbReference type="Pfam" id="PF09339">
    <property type="entry name" value="HTH_IclR"/>
    <property type="match status" value="1"/>
</dbReference>
<keyword evidence="1" id="KW-0805">Transcription regulation</keyword>
<dbReference type="GO" id="GO:0003700">
    <property type="term" value="F:DNA-binding transcription factor activity"/>
    <property type="evidence" value="ECO:0007669"/>
    <property type="project" value="TreeGrafter"/>
</dbReference>
<feature type="domain" description="HTH iclR-type" evidence="4">
    <location>
        <begin position="15"/>
        <end position="78"/>
    </location>
</feature>
<keyword evidence="2" id="KW-0238">DNA-binding</keyword>
<dbReference type="Proteomes" id="UP000236884">
    <property type="component" value="Chromosome"/>
</dbReference>
<evidence type="ECO:0000259" key="4">
    <source>
        <dbReference type="PROSITE" id="PS51077"/>
    </source>
</evidence>
<evidence type="ECO:0000256" key="1">
    <source>
        <dbReference type="ARBA" id="ARBA00023015"/>
    </source>
</evidence>
<dbReference type="InterPro" id="IPR029016">
    <property type="entry name" value="GAF-like_dom_sf"/>
</dbReference>
<dbReference type="InterPro" id="IPR036390">
    <property type="entry name" value="WH_DNA-bd_sf"/>
</dbReference>
<dbReference type="PANTHER" id="PTHR30136">
    <property type="entry name" value="HELIX-TURN-HELIX TRANSCRIPTIONAL REGULATOR, ICLR FAMILY"/>
    <property type="match status" value="1"/>
</dbReference>
<dbReference type="InterPro" id="IPR050707">
    <property type="entry name" value="HTH_MetabolicPath_Reg"/>
</dbReference>
<dbReference type="AlphaFoldDB" id="A0A0S3PU04"/>
<dbReference type="GO" id="GO:0003677">
    <property type="term" value="F:DNA binding"/>
    <property type="evidence" value="ECO:0007669"/>
    <property type="project" value="UniProtKB-KW"/>
</dbReference>
<organism evidence="6 7">
    <name type="scientific">Variibacter gotjawalensis</name>
    <dbReference type="NCBI Taxonomy" id="1333996"/>
    <lineage>
        <taxon>Bacteria</taxon>
        <taxon>Pseudomonadati</taxon>
        <taxon>Pseudomonadota</taxon>
        <taxon>Alphaproteobacteria</taxon>
        <taxon>Hyphomicrobiales</taxon>
        <taxon>Nitrobacteraceae</taxon>
        <taxon>Variibacter</taxon>
    </lineage>
</organism>
<evidence type="ECO:0000256" key="2">
    <source>
        <dbReference type="ARBA" id="ARBA00023125"/>
    </source>
</evidence>
<keyword evidence="3" id="KW-0804">Transcription</keyword>
<evidence type="ECO:0000313" key="7">
    <source>
        <dbReference type="Proteomes" id="UP000236884"/>
    </source>
</evidence>
<dbReference type="OrthoDB" id="31778at2"/>
<evidence type="ECO:0000256" key="3">
    <source>
        <dbReference type="ARBA" id="ARBA00023163"/>
    </source>
</evidence>
<sequence>MLKIDAGAVMKEVKAPPLERYMQLLETIGAAGDSLNLSEVAERTNLPVGTAHRLLQNLQRSGLVEMLGPTRKDYRLGERLLRLLHAGSGDAWLQIAVQPALDKLANELAETCYLTQLVGHQVMSIAWAVPTKGLQGYVVPGHVMPPNAAASAKAILAFQPKSIVDKALAGKLAKLAAKTLTTRAAVEREYASVREAGHATCFNEMEMGVGALAVPIRIPDIGVIYSLGASGLIDRLTRRPQDDVIRSMNRVGNQLSRVLRDRVQDTPGGRLSRR</sequence>
<gene>
    <name evidence="6" type="primary">srpS</name>
    <name evidence="6" type="ORF">GJW-30_1_01979</name>
</gene>
<accession>A0A0S3PU04</accession>